<feature type="compositionally biased region" description="Basic and acidic residues" evidence="1">
    <location>
        <begin position="72"/>
        <end position="97"/>
    </location>
</feature>
<feature type="compositionally biased region" description="Basic and acidic residues" evidence="1">
    <location>
        <begin position="135"/>
        <end position="144"/>
    </location>
</feature>
<gene>
    <name evidence="2" type="ORF">BJX63DRAFT_16541</name>
</gene>
<sequence length="157" mass="17776">MRSTGSGTIGPAQLLDLIGGKESTSQSALKRNGGTLRSLQRLSRLARTRIGKRNSTKNIQGCSQAPRGSILHSDHKPERPHEQESRPDHYKSIDGRRERTLHRRECVVVWLGQESKQAWDRTLSNHVLAISRRRTREEKEEKGRQATPQLEALAKVK</sequence>
<comment type="caution">
    <text evidence="2">The sequence shown here is derived from an EMBL/GenBank/DDBJ whole genome shotgun (WGS) entry which is preliminary data.</text>
</comment>
<name>A0ABR4H0D3_9EURO</name>
<dbReference type="EMBL" id="JBFXLT010000102">
    <property type="protein sequence ID" value="KAL2808871.1"/>
    <property type="molecule type" value="Genomic_DNA"/>
</dbReference>
<evidence type="ECO:0000313" key="3">
    <source>
        <dbReference type="Proteomes" id="UP001610334"/>
    </source>
</evidence>
<keyword evidence="3" id="KW-1185">Reference proteome</keyword>
<protein>
    <submittedName>
        <fullName evidence="2">Uncharacterized protein</fullName>
    </submittedName>
</protein>
<evidence type="ECO:0000313" key="2">
    <source>
        <dbReference type="EMBL" id="KAL2808871.1"/>
    </source>
</evidence>
<dbReference type="Proteomes" id="UP001610334">
    <property type="component" value="Unassembled WGS sequence"/>
</dbReference>
<proteinExistence type="predicted"/>
<reference evidence="2 3" key="1">
    <citation type="submission" date="2024-07" db="EMBL/GenBank/DDBJ databases">
        <title>Section-level genome sequencing and comparative genomics of Aspergillus sections Usti and Cavernicolus.</title>
        <authorList>
            <consortium name="Lawrence Berkeley National Laboratory"/>
            <person name="Nybo J.L."/>
            <person name="Vesth T.C."/>
            <person name="Theobald S."/>
            <person name="Frisvad J.C."/>
            <person name="Larsen T.O."/>
            <person name="Kjaerboelling I."/>
            <person name="Rothschild-Mancinelli K."/>
            <person name="Lyhne E.K."/>
            <person name="Kogle M.E."/>
            <person name="Barry K."/>
            <person name="Clum A."/>
            <person name="Na H."/>
            <person name="Ledsgaard L."/>
            <person name="Lin J."/>
            <person name="Lipzen A."/>
            <person name="Kuo A."/>
            <person name="Riley R."/>
            <person name="Mondo S."/>
            <person name="Labutti K."/>
            <person name="Haridas S."/>
            <person name="Pangalinan J."/>
            <person name="Salamov A.A."/>
            <person name="Simmons B.A."/>
            <person name="Magnuson J.K."/>
            <person name="Chen J."/>
            <person name="Drula E."/>
            <person name="Henrissat B."/>
            <person name="Wiebenga A."/>
            <person name="Lubbers R.J."/>
            <person name="Gomes A.C."/>
            <person name="Makela M.R."/>
            <person name="Stajich J."/>
            <person name="Grigoriev I.V."/>
            <person name="Mortensen U.H."/>
            <person name="De Vries R.P."/>
            <person name="Baker S.E."/>
            <person name="Andersen M.R."/>
        </authorList>
    </citation>
    <scope>NUCLEOTIDE SEQUENCE [LARGE SCALE GENOMIC DNA]</scope>
    <source>
        <strain evidence="2 3">CBS 588.65</strain>
    </source>
</reference>
<accession>A0ABR4H0D3</accession>
<feature type="region of interest" description="Disordered" evidence="1">
    <location>
        <begin position="49"/>
        <end position="97"/>
    </location>
</feature>
<feature type="region of interest" description="Disordered" evidence="1">
    <location>
        <begin position="133"/>
        <end position="157"/>
    </location>
</feature>
<organism evidence="2 3">
    <name type="scientific">Aspergillus granulosus</name>
    <dbReference type="NCBI Taxonomy" id="176169"/>
    <lineage>
        <taxon>Eukaryota</taxon>
        <taxon>Fungi</taxon>
        <taxon>Dikarya</taxon>
        <taxon>Ascomycota</taxon>
        <taxon>Pezizomycotina</taxon>
        <taxon>Eurotiomycetes</taxon>
        <taxon>Eurotiomycetidae</taxon>
        <taxon>Eurotiales</taxon>
        <taxon>Aspergillaceae</taxon>
        <taxon>Aspergillus</taxon>
        <taxon>Aspergillus subgen. Nidulantes</taxon>
    </lineage>
</organism>
<evidence type="ECO:0000256" key="1">
    <source>
        <dbReference type="SAM" id="MobiDB-lite"/>
    </source>
</evidence>